<dbReference type="EC" id="5.3.1.6" evidence="2"/>
<dbReference type="GO" id="GO:0004751">
    <property type="term" value="F:ribose-5-phosphate isomerase activity"/>
    <property type="evidence" value="ECO:0007669"/>
    <property type="project" value="UniProtKB-EC"/>
</dbReference>
<proteinExistence type="predicted"/>
<evidence type="ECO:0000313" key="4">
    <source>
        <dbReference type="Proteomes" id="UP001589855"/>
    </source>
</evidence>
<dbReference type="Gene3D" id="3.40.50.1360">
    <property type="match status" value="1"/>
</dbReference>
<dbReference type="PANTHER" id="PTHR11934">
    <property type="entry name" value="RIBOSE-5-PHOSPHATE ISOMERASE"/>
    <property type="match status" value="1"/>
</dbReference>
<dbReference type="SUPFAM" id="SSF75445">
    <property type="entry name" value="D-ribose-5-phosphate isomerase (RpiA), lid domain"/>
    <property type="match status" value="1"/>
</dbReference>
<comment type="caution">
    <text evidence="3">The sequence shown here is derived from an EMBL/GenBank/DDBJ whole genome shotgun (WGS) entry which is preliminary data.</text>
</comment>
<keyword evidence="1 3" id="KW-0413">Isomerase</keyword>
<dbReference type="RefSeq" id="WP_225425594.1">
    <property type="nucleotide sequence ID" value="NZ_BAABRM010000005.1"/>
</dbReference>
<protein>
    <recommendedName>
        <fullName evidence="2">Ribose 5-phosphate isomerase A</fullName>
        <ecNumber evidence="2">5.3.1.6</ecNumber>
    </recommendedName>
</protein>
<dbReference type="EMBL" id="JBHLUK010000074">
    <property type="protein sequence ID" value="MFC0424667.1"/>
    <property type="molecule type" value="Genomic_DNA"/>
</dbReference>
<dbReference type="SUPFAM" id="SSF100950">
    <property type="entry name" value="NagB/RpiA/CoA transferase-like"/>
    <property type="match status" value="1"/>
</dbReference>
<dbReference type="InterPro" id="IPR037171">
    <property type="entry name" value="NagB/RpiA_transferase-like"/>
</dbReference>
<dbReference type="InterPro" id="IPR004788">
    <property type="entry name" value="Ribose5P_isomerase_type_A"/>
</dbReference>
<keyword evidence="4" id="KW-1185">Reference proteome</keyword>
<sequence>MQKGVGAVFTAPQLNMTLKQAIVTQALPLIKPGMVVGFGGGTTVGELVRQAANLVNDITVVTPSPTTRQLATVLGYTVVSPQYCDRVDLAFDGCDQLDHHGNALKSGGGIHTDEKIIASLADEYWLLAPKQRLVDEFDTATPLVLEVLPAALALTMRAISDLGGQATLRTATNRDGFTLSDRGNLLIDCHFASYAHLGALNQELATLAGVVETSYFDQLVTNALLGDEETGKVTTLF</sequence>
<evidence type="ECO:0000256" key="1">
    <source>
        <dbReference type="ARBA" id="ARBA00023235"/>
    </source>
</evidence>
<dbReference type="Pfam" id="PF06026">
    <property type="entry name" value="Rib_5-P_isom_A"/>
    <property type="match status" value="1"/>
</dbReference>
<dbReference type="Proteomes" id="UP001589855">
    <property type="component" value="Unassembled WGS sequence"/>
</dbReference>
<evidence type="ECO:0000256" key="2">
    <source>
        <dbReference type="NCBIfam" id="TIGR00021"/>
    </source>
</evidence>
<dbReference type="CDD" id="cd01398">
    <property type="entry name" value="RPI_A"/>
    <property type="match status" value="1"/>
</dbReference>
<accession>A0ABV6K5C6</accession>
<gene>
    <name evidence="3" type="primary">rpiA</name>
    <name evidence="3" type="ORF">ACFFGS_11085</name>
</gene>
<evidence type="ECO:0000313" key="3">
    <source>
        <dbReference type="EMBL" id="MFC0424667.1"/>
    </source>
</evidence>
<dbReference type="NCBIfam" id="TIGR00021">
    <property type="entry name" value="rpiA"/>
    <property type="match status" value="1"/>
</dbReference>
<dbReference type="PANTHER" id="PTHR11934:SF0">
    <property type="entry name" value="RIBOSE-5-PHOSPHATE ISOMERASE"/>
    <property type="match status" value="1"/>
</dbReference>
<dbReference type="Gene3D" id="3.30.70.260">
    <property type="match status" value="1"/>
</dbReference>
<organism evidence="3 4">
    <name type="scientific">Lactiplantibacillus plajomi</name>
    <dbReference type="NCBI Taxonomy" id="1457217"/>
    <lineage>
        <taxon>Bacteria</taxon>
        <taxon>Bacillati</taxon>
        <taxon>Bacillota</taxon>
        <taxon>Bacilli</taxon>
        <taxon>Lactobacillales</taxon>
        <taxon>Lactobacillaceae</taxon>
        <taxon>Lactiplantibacillus</taxon>
    </lineage>
</organism>
<reference evidence="3 4" key="1">
    <citation type="submission" date="2024-09" db="EMBL/GenBank/DDBJ databases">
        <authorList>
            <person name="Sun Q."/>
            <person name="Mori K."/>
        </authorList>
    </citation>
    <scope>NUCLEOTIDE SEQUENCE [LARGE SCALE GENOMIC DNA]</scope>
    <source>
        <strain evidence="3 4">TBRC 4575</strain>
    </source>
</reference>
<name>A0ABV6K5C6_9LACO</name>